<protein>
    <submittedName>
        <fullName evidence="1">Uncharacterized protein</fullName>
    </submittedName>
</protein>
<dbReference type="EnsemblPlants" id="TuG1812G0400001444.01.T01">
    <property type="protein sequence ID" value="TuG1812G0400001444.01.T01"/>
    <property type="gene ID" value="TuG1812G0400001444.01"/>
</dbReference>
<reference evidence="2" key="1">
    <citation type="journal article" date="2013" name="Nature">
        <title>Draft genome of the wheat A-genome progenitor Triticum urartu.</title>
        <authorList>
            <person name="Ling H.Q."/>
            <person name="Zhao S."/>
            <person name="Liu D."/>
            <person name="Wang J."/>
            <person name="Sun H."/>
            <person name="Zhang C."/>
            <person name="Fan H."/>
            <person name="Li D."/>
            <person name="Dong L."/>
            <person name="Tao Y."/>
            <person name="Gao C."/>
            <person name="Wu H."/>
            <person name="Li Y."/>
            <person name="Cui Y."/>
            <person name="Guo X."/>
            <person name="Zheng S."/>
            <person name="Wang B."/>
            <person name="Yu K."/>
            <person name="Liang Q."/>
            <person name="Yang W."/>
            <person name="Lou X."/>
            <person name="Chen J."/>
            <person name="Feng M."/>
            <person name="Jian J."/>
            <person name="Zhang X."/>
            <person name="Luo G."/>
            <person name="Jiang Y."/>
            <person name="Liu J."/>
            <person name="Wang Z."/>
            <person name="Sha Y."/>
            <person name="Zhang B."/>
            <person name="Wu H."/>
            <person name="Tang D."/>
            <person name="Shen Q."/>
            <person name="Xue P."/>
            <person name="Zou S."/>
            <person name="Wang X."/>
            <person name="Liu X."/>
            <person name="Wang F."/>
            <person name="Yang Y."/>
            <person name="An X."/>
            <person name="Dong Z."/>
            <person name="Zhang K."/>
            <person name="Zhang X."/>
            <person name="Luo M.C."/>
            <person name="Dvorak J."/>
            <person name="Tong Y."/>
            <person name="Wang J."/>
            <person name="Yang H."/>
            <person name="Li Z."/>
            <person name="Wang D."/>
            <person name="Zhang A."/>
            <person name="Wang J."/>
        </authorList>
    </citation>
    <scope>NUCLEOTIDE SEQUENCE</scope>
    <source>
        <strain evidence="2">cv. G1812</strain>
    </source>
</reference>
<reference evidence="1" key="2">
    <citation type="submission" date="2018-03" db="EMBL/GenBank/DDBJ databases">
        <title>The Triticum urartu genome reveals the dynamic nature of wheat genome evolution.</title>
        <authorList>
            <person name="Ling H."/>
            <person name="Ma B."/>
            <person name="Shi X."/>
            <person name="Liu H."/>
            <person name="Dong L."/>
            <person name="Sun H."/>
            <person name="Cao Y."/>
            <person name="Gao Q."/>
            <person name="Zheng S."/>
            <person name="Li Y."/>
            <person name="Yu Y."/>
            <person name="Du H."/>
            <person name="Qi M."/>
            <person name="Li Y."/>
            <person name="Yu H."/>
            <person name="Cui Y."/>
            <person name="Wang N."/>
            <person name="Chen C."/>
            <person name="Wu H."/>
            <person name="Zhao Y."/>
            <person name="Zhang J."/>
            <person name="Li Y."/>
            <person name="Zhou W."/>
            <person name="Zhang B."/>
            <person name="Hu W."/>
            <person name="Eijk M."/>
            <person name="Tang J."/>
            <person name="Witsenboer H."/>
            <person name="Zhao S."/>
            <person name="Li Z."/>
            <person name="Zhang A."/>
            <person name="Wang D."/>
            <person name="Liang C."/>
        </authorList>
    </citation>
    <scope>NUCLEOTIDE SEQUENCE [LARGE SCALE GENOMIC DNA]</scope>
    <source>
        <strain evidence="1">cv. G1812</strain>
    </source>
</reference>
<dbReference type="AlphaFoldDB" id="A0A8R7U6T7"/>
<accession>A0A8R7U6T7</accession>
<reference evidence="1" key="3">
    <citation type="submission" date="2022-06" db="UniProtKB">
        <authorList>
            <consortium name="EnsemblPlants"/>
        </authorList>
    </citation>
    <scope>IDENTIFICATION</scope>
</reference>
<dbReference type="Proteomes" id="UP000015106">
    <property type="component" value="Chromosome 4"/>
</dbReference>
<sequence length="132" mass="14099">AAAGFSHAINVPSSSCARWTSSRVACDLLTPVRLLASTCNLADPLSDAASDPFENEGALLAMVKSSPSLMNSGNLDLRLAVCNRRMTAYTLQSPLPVRHCCNLHPAKNASSDSNKQEVKKDSRDCFEAVDGF</sequence>
<evidence type="ECO:0000313" key="1">
    <source>
        <dbReference type="EnsemblPlants" id="TuG1812G0400001444.01.T01"/>
    </source>
</evidence>
<evidence type="ECO:0000313" key="2">
    <source>
        <dbReference type="Proteomes" id="UP000015106"/>
    </source>
</evidence>
<keyword evidence="2" id="KW-1185">Reference proteome</keyword>
<organism evidence="1 2">
    <name type="scientific">Triticum urartu</name>
    <name type="common">Red wild einkorn</name>
    <name type="synonym">Crithodium urartu</name>
    <dbReference type="NCBI Taxonomy" id="4572"/>
    <lineage>
        <taxon>Eukaryota</taxon>
        <taxon>Viridiplantae</taxon>
        <taxon>Streptophyta</taxon>
        <taxon>Embryophyta</taxon>
        <taxon>Tracheophyta</taxon>
        <taxon>Spermatophyta</taxon>
        <taxon>Magnoliopsida</taxon>
        <taxon>Liliopsida</taxon>
        <taxon>Poales</taxon>
        <taxon>Poaceae</taxon>
        <taxon>BOP clade</taxon>
        <taxon>Pooideae</taxon>
        <taxon>Triticodae</taxon>
        <taxon>Triticeae</taxon>
        <taxon>Triticinae</taxon>
        <taxon>Triticum</taxon>
    </lineage>
</organism>
<dbReference type="Gramene" id="TuG1812G0400001444.01.T01">
    <property type="protein sequence ID" value="TuG1812G0400001444.01.T01"/>
    <property type="gene ID" value="TuG1812G0400001444.01"/>
</dbReference>
<name>A0A8R7U6T7_TRIUA</name>
<proteinExistence type="predicted"/>